<dbReference type="OrthoDB" id="128834at2759"/>
<evidence type="ECO:0000256" key="1">
    <source>
        <dbReference type="SAM" id="MobiDB-lite"/>
    </source>
</evidence>
<dbReference type="EMBL" id="NBNE01001324">
    <property type="protein sequence ID" value="OWZ14507.1"/>
    <property type="molecule type" value="Genomic_DNA"/>
</dbReference>
<evidence type="ECO:0000313" key="3">
    <source>
        <dbReference type="Proteomes" id="UP000198211"/>
    </source>
</evidence>
<sequence length="243" mass="26321">MTTSARRVSDPPPLRSSKRAAAKSVGEVPPTDGRKGERKTAKRVPPVASKKNPRVAAAASESESEEKVPAPSTKRPKKTLVPAPEMSSMPDDPRATVTSRSSQPETVSARVEEAAGKPEALSLLEEQRALNTEVRQLRGLVGASEEAVAVRASVTVANTKGELPPAKVCYLTSGSSPESSKKAKGDYNPHKLTCWLRAACSGRLVLRQTSYRHLRRCLFRGHPMPRVFFLGRAAKRDYTVLVD</sequence>
<comment type="caution">
    <text evidence="2">The sequence shown here is derived from an EMBL/GenBank/DDBJ whole genome shotgun (WGS) entry which is preliminary data.</text>
</comment>
<keyword evidence="3" id="KW-1185">Reference proteome</keyword>
<proteinExistence type="predicted"/>
<gene>
    <name evidence="2" type="ORF">PHMEG_00012014</name>
</gene>
<feature type="region of interest" description="Disordered" evidence="1">
    <location>
        <begin position="1"/>
        <end position="107"/>
    </location>
</feature>
<accession>A0A225WBY4</accession>
<organism evidence="2 3">
    <name type="scientific">Phytophthora megakarya</name>
    <dbReference type="NCBI Taxonomy" id="4795"/>
    <lineage>
        <taxon>Eukaryota</taxon>
        <taxon>Sar</taxon>
        <taxon>Stramenopiles</taxon>
        <taxon>Oomycota</taxon>
        <taxon>Peronosporomycetes</taxon>
        <taxon>Peronosporales</taxon>
        <taxon>Peronosporaceae</taxon>
        <taxon>Phytophthora</taxon>
    </lineage>
</organism>
<feature type="compositionally biased region" description="Polar residues" evidence="1">
    <location>
        <begin position="96"/>
        <end position="106"/>
    </location>
</feature>
<name>A0A225WBY4_9STRA</name>
<dbReference type="AlphaFoldDB" id="A0A225WBY4"/>
<evidence type="ECO:0000313" key="2">
    <source>
        <dbReference type="EMBL" id="OWZ14507.1"/>
    </source>
</evidence>
<protein>
    <submittedName>
        <fullName evidence="2">Uncharacterized protein</fullName>
    </submittedName>
</protein>
<reference evidence="3" key="1">
    <citation type="submission" date="2017-03" db="EMBL/GenBank/DDBJ databases">
        <title>Phytopthora megakarya and P. palmivora, two closely related causual agents of cacao black pod achieved similar genome size and gene model numbers by different mechanisms.</title>
        <authorList>
            <person name="Ali S."/>
            <person name="Shao J."/>
            <person name="Larry D.J."/>
            <person name="Kronmiller B."/>
            <person name="Shen D."/>
            <person name="Strem M.D."/>
            <person name="Melnick R.L."/>
            <person name="Guiltinan M.J."/>
            <person name="Tyler B.M."/>
            <person name="Meinhardt L.W."/>
            <person name="Bailey B.A."/>
        </authorList>
    </citation>
    <scope>NUCLEOTIDE SEQUENCE [LARGE SCALE GENOMIC DNA]</scope>
    <source>
        <strain evidence="3">zdho120</strain>
    </source>
</reference>
<dbReference type="STRING" id="4795.A0A225WBY4"/>
<dbReference type="Proteomes" id="UP000198211">
    <property type="component" value="Unassembled WGS sequence"/>
</dbReference>